<dbReference type="Proteomes" id="UP000179807">
    <property type="component" value="Unassembled WGS sequence"/>
</dbReference>
<evidence type="ECO:0000313" key="1">
    <source>
        <dbReference type="EMBL" id="OHS92960.1"/>
    </source>
</evidence>
<sequence>MSIDEYDVDDAPFPLIRGVFEDVQEANAVRMEDLRDYIHTIALQSVADGRVTVLINKPVVFCSLNEMSNEYLFQFRKMRMPVLMTQGEETTVVTTNKVIVPKSIPAVSFDVIGAITASVRFRYIQSPNNLPSDIQYPIVCIGFPAPPEDPQLVQDFANYLQERIFPLTSYDSLVKKRTKMERRNRDYLIQTSKTRHSMIQRYNDASATYKKRQRQFEALTEKVNTVTNTNRLKTPNMEDIASTIERIDAAINVLVETTDKLSDELDHKSKGKQMTRHEELELLQTLKQQVRDSRAQLEVLKEQGNH</sequence>
<dbReference type="RefSeq" id="XP_068346097.1">
    <property type="nucleotide sequence ID" value="XM_068496457.1"/>
</dbReference>
<reference evidence="1" key="1">
    <citation type="submission" date="2016-10" db="EMBL/GenBank/DDBJ databases">
        <authorList>
            <person name="Benchimol M."/>
            <person name="Almeida L.G."/>
            <person name="Vasconcelos A.T."/>
            <person name="Perreira-Neves A."/>
            <person name="Rosa I.A."/>
            <person name="Tasca T."/>
            <person name="Bogo M.R."/>
            <person name="de Souza W."/>
        </authorList>
    </citation>
    <scope>NUCLEOTIDE SEQUENCE [LARGE SCALE GENOMIC DNA]</scope>
    <source>
        <strain evidence="1">K</strain>
    </source>
</reference>
<evidence type="ECO:0000313" key="2">
    <source>
        <dbReference type="Proteomes" id="UP000179807"/>
    </source>
</evidence>
<dbReference type="GeneID" id="94831161"/>
<organism evidence="1 2">
    <name type="scientific">Tritrichomonas foetus</name>
    <dbReference type="NCBI Taxonomy" id="1144522"/>
    <lineage>
        <taxon>Eukaryota</taxon>
        <taxon>Metamonada</taxon>
        <taxon>Parabasalia</taxon>
        <taxon>Tritrichomonadida</taxon>
        <taxon>Tritrichomonadidae</taxon>
        <taxon>Tritrichomonas</taxon>
    </lineage>
</organism>
<comment type="caution">
    <text evidence="1">The sequence shown here is derived from an EMBL/GenBank/DDBJ whole genome shotgun (WGS) entry which is preliminary data.</text>
</comment>
<name>A0A1J4J036_9EUKA</name>
<dbReference type="EMBL" id="MLAK01001448">
    <property type="protein sequence ID" value="OHS92960.1"/>
    <property type="molecule type" value="Genomic_DNA"/>
</dbReference>
<dbReference type="AlphaFoldDB" id="A0A1J4J036"/>
<dbReference type="VEuPathDB" id="TrichDB:TRFO_12144"/>
<accession>A0A1J4J036</accession>
<gene>
    <name evidence="1" type="ORF">TRFO_12144</name>
</gene>
<keyword evidence="2" id="KW-1185">Reference proteome</keyword>
<protein>
    <submittedName>
        <fullName evidence="1">Uncharacterized protein</fullName>
    </submittedName>
</protein>
<dbReference type="OrthoDB" id="10633136at2759"/>
<proteinExistence type="predicted"/>